<proteinExistence type="predicted"/>
<keyword evidence="2" id="KW-1185">Reference proteome</keyword>
<accession>A0A6L5BF91</accession>
<reference evidence="1" key="1">
    <citation type="submission" date="2020-01" db="EMBL/GenBank/DDBJ databases">
        <title>The Celery Genome Sequence Reveals Sequential Paleo-tetraploidization, Resistance Gene Elimination, Karyotype Evolution, and Functional Innovation in Apiales.</title>
        <authorList>
            <person name="Song X."/>
        </authorList>
    </citation>
    <scope>NUCLEOTIDE SEQUENCE</scope>
    <source>
        <tissue evidence="1">Leaf</tissue>
    </source>
</reference>
<comment type="caution">
    <text evidence="1">The sequence shown here is derived from an EMBL/GenBank/DDBJ whole genome shotgun (WGS) entry which is preliminary data.</text>
</comment>
<protein>
    <submittedName>
        <fullName evidence="1">Uncharacterized protein</fullName>
    </submittedName>
</protein>
<gene>
    <name evidence="1" type="ORF">AG4045_006577</name>
</gene>
<sequence length="130" mass="15125">MKKIQVENKLTGMARTNIVINRVLFFDGGAFYLHEESFRLVQFPSLVQSRKRSDVLDFEGARQFYGTKVLNGNCYLYEILYDYEKNIESKCYGLQDYVADAIPYPATYKYIETLVSLNGFEKEENATKKT</sequence>
<organism evidence="1 2">
    <name type="scientific">Apium graveolens</name>
    <name type="common">Celery</name>
    <dbReference type="NCBI Taxonomy" id="4045"/>
    <lineage>
        <taxon>Eukaryota</taxon>
        <taxon>Viridiplantae</taxon>
        <taxon>Streptophyta</taxon>
        <taxon>Embryophyta</taxon>
        <taxon>Tracheophyta</taxon>
        <taxon>Spermatophyta</taxon>
        <taxon>Magnoliopsida</taxon>
        <taxon>eudicotyledons</taxon>
        <taxon>Gunneridae</taxon>
        <taxon>Pentapetalae</taxon>
        <taxon>asterids</taxon>
        <taxon>campanulids</taxon>
        <taxon>Apiales</taxon>
        <taxon>Apiaceae</taxon>
        <taxon>Apioideae</taxon>
        <taxon>apioid superclade</taxon>
        <taxon>Apieae</taxon>
        <taxon>Apium</taxon>
    </lineage>
</organism>
<dbReference type="EMBL" id="WRXP01000362">
    <property type="protein sequence ID" value="KAF1002804.1"/>
    <property type="molecule type" value="Genomic_DNA"/>
</dbReference>
<dbReference type="AlphaFoldDB" id="A0A6L5BF91"/>
<name>A0A6L5BF91_APIGR</name>
<dbReference type="Proteomes" id="UP000593563">
    <property type="component" value="Unassembled WGS sequence"/>
</dbReference>
<evidence type="ECO:0000313" key="2">
    <source>
        <dbReference type="Proteomes" id="UP000593563"/>
    </source>
</evidence>
<evidence type="ECO:0000313" key="1">
    <source>
        <dbReference type="EMBL" id="KAF1002804.1"/>
    </source>
</evidence>